<accession>A0A3B6VQQ3</accession>
<dbReference type="Proteomes" id="UP000010793">
    <property type="component" value="Chromosome"/>
</dbReference>
<keyword evidence="2" id="KW-1185">Reference proteome</keyword>
<evidence type="ECO:0000313" key="1">
    <source>
        <dbReference type="EMBL" id="AGA65975.1"/>
    </source>
</evidence>
<dbReference type="PROSITE" id="PS51257">
    <property type="entry name" value="PROKAR_LIPOPROTEIN"/>
    <property type="match status" value="1"/>
</dbReference>
<evidence type="ECO:0000313" key="2">
    <source>
        <dbReference type="Proteomes" id="UP000010793"/>
    </source>
</evidence>
<dbReference type="GeneID" id="56440836"/>
<proteinExistence type="predicted"/>
<sequence>MKNNIIYLIILLLLISCGKKENTLLEDMALLDKSYIRTLLYTANINNQNRKESIERFIIDWNAFKKKYYNANTEDPQWKTDFDSLQDILIRSHYYIASGEDESAGYSILHDIKYVLSDMRKRNNINWFVDNINAIYKTANRMNELSKIYGLNTTVLTEVEENRLLVVYQLLDSSVKNALKEFDRSNIQLLGLSAKQIEALRHNMNTISDLVLSIGNNISNKKYSDIPNISANIINIYFNSLQIIVT</sequence>
<dbReference type="EMBL" id="CP002873">
    <property type="protein sequence ID" value="AGA65975.1"/>
    <property type="molecule type" value="Genomic_DNA"/>
</dbReference>
<dbReference type="KEGG" id="bpip:BPP43_03395"/>
<organism evidence="1 2">
    <name type="scientific">Brachyspira pilosicoli P43/6/78</name>
    <dbReference type="NCBI Taxonomy" id="1042417"/>
    <lineage>
        <taxon>Bacteria</taxon>
        <taxon>Pseudomonadati</taxon>
        <taxon>Spirochaetota</taxon>
        <taxon>Spirochaetia</taxon>
        <taxon>Brachyspirales</taxon>
        <taxon>Brachyspiraceae</taxon>
        <taxon>Brachyspira</taxon>
    </lineage>
</organism>
<name>A0A3B6VQQ3_BRAPL</name>
<dbReference type="RefSeq" id="WP_014933130.1">
    <property type="nucleotide sequence ID" value="NC_019908.1"/>
</dbReference>
<protein>
    <recommendedName>
        <fullName evidence="3">Lipoprotein</fullName>
    </recommendedName>
</protein>
<evidence type="ECO:0008006" key="3">
    <source>
        <dbReference type="Google" id="ProtNLM"/>
    </source>
</evidence>
<gene>
    <name evidence="1" type="ORF">BPP43_03395</name>
</gene>
<dbReference type="AlphaFoldDB" id="A0A3B6VQQ3"/>
<reference evidence="1 2" key="1">
    <citation type="journal article" date="2013" name="Genome Announc.">
        <title>Complete Genome Sequence of the Porcine Strain Brachyspira pilosicoli P43/6/78(T.).</title>
        <authorList>
            <person name="Lin C."/>
            <person name="den Bakker H.C."/>
            <person name="Suzuki H."/>
            <person name="Lefebure T."/>
            <person name="Ponnala L."/>
            <person name="Sun Q."/>
            <person name="Stanhope M.J."/>
            <person name="Wiedmann M."/>
            <person name="Duhamel G.E."/>
        </authorList>
    </citation>
    <scope>NUCLEOTIDE SEQUENCE [LARGE SCALE GENOMIC DNA]</scope>
    <source>
        <strain evidence="1 2">P43/6/78</strain>
    </source>
</reference>